<organism evidence="6 7">
    <name type="scientific">Paraglomus occultum</name>
    <dbReference type="NCBI Taxonomy" id="144539"/>
    <lineage>
        <taxon>Eukaryota</taxon>
        <taxon>Fungi</taxon>
        <taxon>Fungi incertae sedis</taxon>
        <taxon>Mucoromycota</taxon>
        <taxon>Glomeromycotina</taxon>
        <taxon>Glomeromycetes</taxon>
        <taxon>Paraglomerales</taxon>
        <taxon>Paraglomeraceae</taxon>
        <taxon>Paraglomus</taxon>
    </lineage>
</organism>
<gene>
    <name evidence="6" type="ORF">POCULU_LOCUS8647</name>
</gene>
<comment type="caution">
    <text evidence="6">The sequence shown here is derived from an EMBL/GenBank/DDBJ whole genome shotgun (WGS) entry which is preliminary data.</text>
</comment>
<dbReference type="Pfam" id="PF03159">
    <property type="entry name" value="XRN_N"/>
    <property type="match status" value="1"/>
</dbReference>
<dbReference type="AlphaFoldDB" id="A0A9N9D5F2"/>
<dbReference type="Gene3D" id="1.25.40.1050">
    <property type="match status" value="1"/>
</dbReference>
<evidence type="ECO:0000256" key="2">
    <source>
        <dbReference type="ARBA" id="ARBA00022801"/>
    </source>
</evidence>
<dbReference type="GO" id="GO:0005634">
    <property type="term" value="C:nucleus"/>
    <property type="evidence" value="ECO:0007669"/>
    <property type="project" value="TreeGrafter"/>
</dbReference>
<dbReference type="GO" id="GO:0000956">
    <property type="term" value="P:nuclear-transcribed mRNA catabolic process"/>
    <property type="evidence" value="ECO:0007669"/>
    <property type="project" value="TreeGrafter"/>
</dbReference>
<name>A0A9N9D5F2_9GLOM</name>
<evidence type="ECO:0000256" key="3">
    <source>
        <dbReference type="ARBA" id="ARBA00022839"/>
    </source>
</evidence>
<dbReference type="EMBL" id="CAJVPJ010002631">
    <property type="protein sequence ID" value="CAG8625889.1"/>
    <property type="molecule type" value="Genomic_DNA"/>
</dbReference>
<evidence type="ECO:0000259" key="4">
    <source>
        <dbReference type="Pfam" id="PF03159"/>
    </source>
</evidence>
<accession>A0A9N9D5F2</accession>
<protein>
    <submittedName>
        <fullName evidence="6">4329_t:CDS:1</fullName>
    </submittedName>
</protein>
<dbReference type="InterPro" id="IPR004859">
    <property type="entry name" value="Xrn1_N"/>
</dbReference>
<keyword evidence="7" id="KW-1185">Reference proteome</keyword>
<evidence type="ECO:0000256" key="1">
    <source>
        <dbReference type="ARBA" id="ARBA00022722"/>
    </source>
</evidence>
<feature type="non-terminal residue" evidence="6">
    <location>
        <position position="1"/>
    </location>
</feature>
<feature type="domain" description="Xrn1 N-terminal" evidence="4">
    <location>
        <begin position="6"/>
        <end position="154"/>
    </location>
</feature>
<proteinExistence type="predicted"/>
<evidence type="ECO:0000313" key="6">
    <source>
        <dbReference type="EMBL" id="CAG8625889.1"/>
    </source>
</evidence>
<evidence type="ECO:0000313" key="7">
    <source>
        <dbReference type="Proteomes" id="UP000789572"/>
    </source>
</evidence>
<dbReference type="InterPro" id="IPR027073">
    <property type="entry name" value="5_3_exoribonuclease"/>
</dbReference>
<reference evidence="6" key="1">
    <citation type="submission" date="2021-06" db="EMBL/GenBank/DDBJ databases">
        <authorList>
            <person name="Kallberg Y."/>
            <person name="Tangrot J."/>
            <person name="Rosling A."/>
        </authorList>
    </citation>
    <scope>NUCLEOTIDE SEQUENCE</scope>
    <source>
        <strain evidence="6">IA702</strain>
    </source>
</reference>
<dbReference type="GO" id="GO:0003723">
    <property type="term" value="F:RNA binding"/>
    <property type="evidence" value="ECO:0007669"/>
    <property type="project" value="TreeGrafter"/>
</dbReference>
<keyword evidence="3" id="KW-0269">Exonuclease</keyword>
<dbReference type="GO" id="GO:0004534">
    <property type="term" value="F:5'-3' RNA exonuclease activity"/>
    <property type="evidence" value="ECO:0007669"/>
    <property type="project" value="TreeGrafter"/>
</dbReference>
<feature type="non-terminal residue" evidence="6">
    <location>
        <position position="460"/>
    </location>
</feature>
<dbReference type="Gene3D" id="3.40.50.12390">
    <property type="match status" value="2"/>
</dbReference>
<dbReference type="OrthoDB" id="372487at2759"/>
<dbReference type="Proteomes" id="UP000789572">
    <property type="component" value="Unassembled WGS sequence"/>
</dbReference>
<dbReference type="InterPro" id="IPR041412">
    <property type="entry name" value="Xrn1_helical"/>
</dbReference>
<evidence type="ECO:0000259" key="5">
    <source>
        <dbReference type="Pfam" id="PF17846"/>
    </source>
</evidence>
<dbReference type="PANTHER" id="PTHR12341">
    <property type="entry name" value="5'-&gt;3' EXORIBONUCLEASE"/>
    <property type="match status" value="1"/>
</dbReference>
<feature type="domain" description="Xrn1 helical" evidence="5">
    <location>
        <begin position="252"/>
        <end position="455"/>
    </location>
</feature>
<keyword evidence="1" id="KW-0540">Nuclease</keyword>
<dbReference type="Pfam" id="PF17846">
    <property type="entry name" value="XRN_M"/>
    <property type="match status" value="1"/>
</dbReference>
<keyword evidence="2" id="KW-0378">Hydrolase</keyword>
<sequence>SLSPLQADDEVLNEVVSYIEWLLSAVRPQKLLYLAIDGVAPRAKMNQQRSRRFLTAQESNGNTWDTNCITPGTEFMTKLADRLRCWIARNLTSNKSWEKAIILSDASVPGEGEHKIMNFIKAQTTPAKDFIYSVDGDLILLSLMQNEKHIDILRPNQGKGLIILSANTLQQRLAKTPPFFRSKDAINDWVFLWCLVKNDYLPRLPTFEMAEVSFDKLIAIWWKICGDECLTSNGTLNLTQFESLMKELTKEEGKRTMQEAVGAQNYDGLRLGEPGFKECYYEKHFGEKWTLEFSRKVVQAYVQGLCWLLEYDHRGVCSWRWFYPFHYAPLASDFVNLVEISKFDIDKPFKPFEHLMGVMPITSKNLLPQPLANLMVDENSSIAEFYPENVQVDRKVPPIKDVVLLPFVKEANLINEVNNVNSKLNDAEIARNNEGNNIVCFSTKHSLYDNLLDRFPAEYK</sequence>
<dbReference type="CDD" id="cd18673">
    <property type="entry name" value="PIN_XRN1-2-like"/>
    <property type="match status" value="1"/>
</dbReference>
<dbReference type="PANTHER" id="PTHR12341:SF41">
    <property type="entry name" value="5'-3' EXORIBONUCLEASE 2"/>
    <property type="match status" value="1"/>
</dbReference>